<comment type="subcellular location">
    <subcellularLocation>
        <location evidence="1">Membrane</location>
        <topology evidence="1">Single-pass membrane protein</topology>
    </subcellularLocation>
</comment>
<dbReference type="Gene3D" id="3.40.50.1460">
    <property type="match status" value="1"/>
</dbReference>
<dbReference type="InterPro" id="IPR001769">
    <property type="entry name" value="Gingipain"/>
</dbReference>
<name>H1XWF1_CALAY</name>
<reference evidence="7 10" key="2">
    <citation type="submission" date="2016-11" db="EMBL/GenBank/DDBJ databases">
        <title>Genomic analysis of Caldithrix abyssi and proposal of a novel bacterial phylum Caldithrichaeota.</title>
        <authorList>
            <person name="Kublanov I."/>
            <person name="Sigalova O."/>
            <person name="Gavrilov S."/>
            <person name="Lebedinsky A."/>
            <person name="Ivanova N."/>
            <person name="Daum C."/>
            <person name="Reddy T."/>
            <person name="Klenk H.P."/>
            <person name="Goker M."/>
            <person name="Reva O."/>
            <person name="Miroshnichenko M."/>
            <person name="Kyprides N."/>
            <person name="Woyke T."/>
            <person name="Gelfand M."/>
        </authorList>
    </citation>
    <scope>NUCLEOTIDE SEQUENCE [LARGE SCALE GENOMIC DNA]</scope>
    <source>
        <strain evidence="7 10">LF13</strain>
    </source>
</reference>
<dbReference type="Gene3D" id="2.60.40.10">
    <property type="entry name" value="Immunoglobulins"/>
    <property type="match status" value="2"/>
</dbReference>
<evidence type="ECO:0000256" key="4">
    <source>
        <dbReference type="ARBA" id="ARBA00022989"/>
    </source>
</evidence>
<dbReference type="OrthoDB" id="1110382at2"/>
<gene>
    <name evidence="7" type="ORF">Cabys_4037</name>
    <name evidence="8" type="ORF">Calab_1105</name>
</gene>
<dbReference type="Pfam" id="PF08126">
    <property type="entry name" value="Propeptide_C25"/>
    <property type="match status" value="1"/>
</dbReference>
<dbReference type="InParanoid" id="H1XWF1"/>
<evidence type="ECO:0000313" key="7">
    <source>
        <dbReference type="EMBL" id="APF20782.1"/>
    </source>
</evidence>
<evidence type="ECO:0000259" key="6">
    <source>
        <dbReference type="PROSITE" id="PS50853"/>
    </source>
</evidence>
<dbReference type="SUPFAM" id="SSF52129">
    <property type="entry name" value="Caspase-like"/>
    <property type="match status" value="1"/>
</dbReference>
<evidence type="ECO:0000256" key="2">
    <source>
        <dbReference type="ARBA" id="ARBA00022692"/>
    </source>
</evidence>
<dbReference type="Proteomes" id="UP000004671">
    <property type="component" value="Chromosome"/>
</dbReference>
<dbReference type="EMBL" id="CP018099">
    <property type="protein sequence ID" value="APF20782.1"/>
    <property type="molecule type" value="Genomic_DNA"/>
</dbReference>
<dbReference type="InterPro" id="IPR028994">
    <property type="entry name" value="Integrin_alpha_N"/>
</dbReference>
<dbReference type="Gene3D" id="3.40.50.10390">
    <property type="entry name" value="Gingipain r, domain 1"/>
    <property type="match status" value="1"/>
</dbReference>
<evidence type="ECO:0000256" key="5">
    <source>
        <dbReference type="ARBA" id="ARBA00023136"/>
    </source>
</evidence>
<accession>H1XWF1</accession>
<dbReference type="InterPro" id="IPR036116">
    <property type="entry name" value="FN3_sf"/>
</dbReference>
<feature type="domain" description="Fibronectin type-III" evidence="6">
    <location>
        <begin position="900"/>
        <end position="997"/>
    </location>
</feature>
<dbReference type="GO" id="GO:0006508">
    <property type="term" value="P:proteolysis"/>
    <property type="evidence" value="ECO:0007669"/>
    <property type="project" value="InterPro"/>
</dbReference>
<dbReference type="InterPro" id="IPR012600">
    <property type="entry name" value="Propeptide_C25"/>
</dbReference>
<keyword evidence="2" id="KW-0812">Transmembrane</keyword>
<protein>
    <submittedName>
        <fullName evidence="8">FG-GAP repeat protein</fullName>
    </submittedName>
    <submittedName>
        <fullName evidence="7">Por secretion system C-terminal sorting domain-containing protein</fullName>
    </submittedName>
</protein>
<dbReference type="SUPFAM" id="SSF69318">
    <property type="entry name" value="Integrin alpha N-terminal domain"/>
    <property type="match status" value="1"/>
</dbReference>
<dbReference type="GO" id="GO:0004197">
    <property type="term" value="F:cysteine-type endopeptidase activity"/>
    <property type="evidence" value="ECO:0007669"/>
    <property type="project" value="InterPro"/>
</dbReference>
<dbReference type="STRING" id="880073.Cabys_4037"/>
<evidence type="ECO:0000256" key="3">
    <source>
        <dbReference type="ARBA" id="ARBA00022729"/>
    </source>
</evidence>
<dbReference type="InterPro" id="IPR026444">
    <property type="entry name" value="Secre_tail"/>
</dbReference>
<dbReference type="InterPro" id="IPR013783">
    <property type="entry name" value="Ig-like_fold"/>
</dbReference>
<dbReference type="PROSITE" id="PS50853">
    <property type="entry name" value="FN3"/>
    <property type="match status" value="1"/>
</dbReference>
<dbReference type="InterPro" id="IPR029030">
    <property type="entry name" value="Caspase-like_dom_sf"/>
</dbReference>
<keyword evidence="5" id="KW-0472">Membrane</keyword>
<dbReference type="InterPro" id="IPR045232">
    <property type="entry name" value="FAM234"/>
</dbReference>
<dbReference type="GO" id="GO:0016020">
    <property type="term" value="C:membrane"/>
    <property type="evidence" value="ECO:0007669"/>
    <property type="project" value="UniProtKB-SubCell"/>
</dbReference>
<dbReference type="Pfam" id="PF01364">
    <property type="entry name" value="Peptidase_C25"/>
    <property type="match status" value="1"/>
</dbReference>
<dbReference type="Gene3D" id="2.130.10.130">
    <property type="entry name" value="Integrin alpha, N-terminal"/>
    <property type="match status" value="1"/>
</dbReference>
<dbReference type="SUPFAM" id="SSF49265">
    <property type="entry name" value="Fibronectin type III"/>
    <property type="match status" value="1"/>
</dbReference>
<evidence type="ECO:0000313" key="8">
    <source>
        <dbReference type="EMBL" id="EHO40733.1"/>
    </source>
</evidence>
<reference evidence="8 9" key="1">
    <citation type="submission" date="2011-09" db="EMBL/GenBank/DDBJ databases">
        <title>The permanent draft genome of Caldithrix abyssi DSM 13497.</title>
        <authorList>
            <consortium name="US DOE Joint Genome Institute (JGI-PGF)"/>
            <person name="Lucas S."/>
            <person name="Han J."/>
            <person name="Lapidus A."/>
            <person name="Bruce D."/>
            <person name="Goodwin L."/>
            <person name="Pitluck S."/>
            <person name="Peters L."/>
            <person name="Kyrpides N."/>
            <person name="Mavromatis K."/>
            <person name="Ivanova N."/>
            <person name="Mikhailova N."/>
            <person name="Chertkov O."/>
            <person name="Detter J.C."/>
            <person name="Tapia R."/>
            <person name="Han C."/>
            <person name="Land M."/>
            <person name="Hauser L."/>
            <person name="Markowitz V."/>
            <person name="Cheng J.-F."/>
            <person name="Hugenholtz P."/>
            <person name="Woyke T."/>
            <person name="Wu D."/>
            <person name="Spring S."/>
            <person name="Brambilla E."/>
            <person name="Klenk H.-P."/>
            <person name="Eisen J.A."/>
        </authorList>
    </citation>
    <scope>NUCLEOTIDE SEQUENCE [LARGE SCALE GENOMIC DNA]</scope>
    <source>
        <strain evidence="8 9">DSM 13497</strain>
    </source>
</reference>
<dbReference type="PaxDb" id="880073-Calab_1105"/>
<dbReference type="KEGG" id="caby:Cabys_4037"/>
<keyword evidence="9" id="KW-1185">Reference proteome</keyword>
<evidence type="ECO:0000313" key="9">
    <source>
        <dbReference type="Proteomes" id="UP000004671"/>
    </source>
</evidence>
<proteinExistence type="predicted"/>
<dbReference type="NCBIfam" id="TIGR04183">
    <property type="entry name" value="Por_Secre_tail"/>
    <property type="match status" value="1"/>
</dbReference>
<dbReference type="Proteomes" id="UP000183868">
    <property type="component" value="Chromosome"/>
</dbReference>
<dbReference type="eggNOG" id="COG1520">
    <property type="taxonomic scope" value="Bacteria"/>
</dbReference>
<dbReference type="PANTHER" id="PTHR21419:SF23">
    <property type="entry name" value="PROTEIN DEFECTIVE IN EXINE FORMATION 1"/>
    <property type="match status" value="1"/>
</dbReference>
<sequence length="1556" mass="173344">MRYSILILLTAFSLLIGQSVEIRHSYFNVEITQEGAYHHINYKGVFNGASLKNDAGNPDLPFYVKRILLEPGQEIASFSINKVETAALDGDFKVFPKQPLWSSEQNPAFTPPNPTVYNSEEPFPARVVEYLGTQLFHGRSIAHFAIYPYQYRPAQQKLIFIQQVNFTYTTRAMEKAVVQPTIAQDANVVDKLLNDSPTNLLAAKFSLPASTDQIDLDLLSSGLIDRYVIITTDSLASAFEPLAEWKTQRGVPAVIRTMSWIRENFPDGVDDAERMRSFIRWAYAKRGTRYVLLGGDTEIVPTRFIHTGNFTFPTDYYFADLDGTWNGDQDDTFGEAKDAVEGYPEVYVARIPVLSGKEVNLFVKKLFEYEKLENIDAETFPASILYLAGDLQRENDSRDQLILKHIDPLIPAEFQRTMISQSEHTGSRPDVPLRELNKSYGLIFSEGHGLYFTYRPGARGSDLYNYHLNELRTPDPAIWYMASCYTNDISKRCFGEDYLLSPKGGGVAYIGNSSWEYPFSGIYLQKEFFNLVFYEGFYHLSEAHYLSRLPYLGYLNFEGPSRIIVYSTIVLGDPEMPVWTAKTRTFNLRDSLMVTQAERYLQVNLTRNDSTNLPVANALIVLYKKDALYKMARTDNMGVARLDLNGVVLDSVTLTAWARNYKPQQKTIDLSADESFTFKLHDPTFEQVSGNNNNQCEPGEIFRLKLNLKNTGSSAWLVNTRIHINERSNLCQLSDTLQILNSAVLPGDTLKAQPVELQIASGIQTDTTVFMEIAVEPVRGKKMTVVLPFNIYVPRLKINKLTFSTLADSGEFNTSIVALELFNQGKGKAWQIFGRITTADSLAQIEEDRFYLDGLAPNSAHLVEHAFVVKHKAALTQASFNLILSDASGNTWRQKLDFNPPQKVETVSFRPAAADGILLSWPAAPDSDVAGYLIYRSATKNGPFELVTPTPVLNAGYFVDHTTDPASNYFYTIQVVDSSGNYSAFSDTIQTWSALPFQAGFPVRPSVRAIGSEVNGVVAYDLNGDRRKELIVSGGNGQLHVYDWQGGLLFSVEGLEGDLTVPAIGQVTGDAQVEIVVAGSKEGLTLNNVYVIDSKNGQLLASANLHYNVPSSAVLADLDADGYDEILLLTHGNNAPEPPQNSRIFIFTDSSGVLTGFKDWPDDGYALVGSASVGNLAAADLDQSGQLSVVVPTVESKLYCFKPDSAVEPRWIKTMPNPLEAPVSLADLDLDGFVEIIVPVIKSDLLYVLKHDGSEYAGWENGQPCNVTNPYWHVSPAIVGNVDEDPELEIVYVGRDAIYLYEHDGRLKADYPIAINNGDDFFDNNWEVLPPYNSPILADVNQDGAQDIIYLDAYGYIHAFSSLSGQEVGGFPLYIKNSFIKGQSPAIDDLDGDGDLDILMANHEGVLLVWDAPQKYDETTTIMWNQPFANVQHSGLYTPLRLEIISGLADEKPSIPQEFFLKPNYPNPFNPQTAIVFGLRQTAQIRLTIYNILGQKIAELGQDQSFGPGVHKLIWNGKNALQQEMASGVYFYRLTVRDPASGKILFTKVNKMIKLK</sequence>
<dbReference type="InterPro" id="IPR029031">
    <property type="entry name" value="Gingipain_N_sf"/>
</dbReference>
<organism evidence="8 9">
    <name type="scientific">Caldithrix abyssi DSM 13497</name>
    <dbReference type="NCBI Taxonomy" id="880073"/>
    <lineage>
        <taxon>Bacteria</taxon>
        <taxon>Pseudomonadati</taxon>
        <taxon>Calditrichota</taxon>
        <taxon>Calditrichia</taxon>
        <taxon>Calditrichales</taxon>
        <taxon>Calditrichaceae</taxon>
        <taxon>Caldithrix</taxon>
    </lineage>
</organism>
<dbReference type="PANTHER" id="PTHR21419">
    <property type="match status" value="1"/>
</dbReference>
<dbReference type="RefSeq" id="WP_006927757.1">
    <property type="nucleotide sequence ID" value="NZ_CM001402.1"/>
</dbReference>
<dbReference type="Gene3D" id="2.60.40.3800">
    <property type="match status" value="1"/>
</dbReference>
<evidence type="ECO:0000256" key="1">
    <source>
        <dbReference type="ARBA" id="ARBA00004167"/>
    </source>
</evidence>
<dbReference type="Gene3D" id="2.60.40.4070">
    <property type="match status" value="1"/>
</dbReference>
<keyword evidence="3" id="KW-0732">Signal</keyword>
<dbReference type="InterPro" id="IPR003961">
    <property type="entry name" value="FN3_dom"/>
</dbReference>
<dbReference type="InterPro" id="IPR038490">
    <property type="entry name" value="Gingipain_propep_sf"/>
</dbReference>
<evidence type="ECO:0000313" key="10">
    <source>
        <dbReference type="Proteomes" id="UP000183868"/>
    </source>
</evidence>
<dbReference type="EMBL" id="CM001402">
    <property type="protein sequence ID" value="EHO40733.1"/>
    <property type="molecule type" value="Genomic_DNA"/>
</dbReference>
<dbReference type="HOGENOM" id="CLU_243078_0_0_0"/>
<keyword evidence="4" id="KW-1133">Transmembrane helix</keyword>